<dbReference type="eggNOG" id="ENOG5030GYT">
    <property type="taxonomic scope" value="Bacteria"/>
</dbReference>
<evidence type="ECO:0000313" key="2">
    <source>
        <dbReference type="Proteomes" id="UP000001918"/>
    </source>
</evidence>
<sequence>MGDRRTDVQELSDLELYVYDAVAGADKAGRALGEAEIGEIAEETGRGEEEVRRALEHLVAIDHLRSHSAGYVLGPHDWAA</sequence>
<dbReference type="EMBL" id="CP001738">
    <property type="protein sequence ID" value="ACY97452.1"/>
    <property type="molecule type" value="Genomic_DNA"/>
</dbReference>
<accession>D1ACW3</accession>
<dbReference type="AlphaFoldDB" id="D1ACW3"/>
<dbReference type="STRING" id="471852.Tcur_1879"/>
<proteinExistence type="predicted"/>
<keyword evidence="2" id="KW-1185">Reference proteome</keyword>
<reference evidence="1 2" key="1">
    <citation type="journal article" date="2011" name="Stand. Genomic Sci.">
        <title>Complete genome sequence of Thermomonospora curvata type strain (B9).</title>
        <authorList>
            <person name="Chertkov O."/>
            <person name="Sikorski J."/>
            <person name="Nolan M."/>
            <person name="Lapidus A."/>
            <person name="Lucas S."/>
            <person name="Del Rio T.G."/>
            <person name="Tice H."/>
            <person name="Cheng J.F."/>
            <person name="Goodwin L."/>
            <person name="Pitluck S."/>
            <person name="Liolios K."/>
            <person name="Ivanova N."/>
            <person name="Mavromatis K."/>
            <person name="Mikhailova N."/>
            <person name="Ovchinnikova G."/>
            <person name="Pati A."/>
            <person name="Chen A."/>
            <person name="Palaniappan K."/>
            <person name="Djao O.D."/>
            <person name="Land M."/>
            <person name="Hauser L."/>
            <person name="Chang Y.J."/>
            <person name="Jeffries C.D."/>
            <person name="Brettin T."/>
            <person name="Han C."/>
            <person name="Detter J.C."/>
            <person name="Rohde M."/>
            <person name="Goker M."/>
            <person name="Woyke T."/>
            <person name="Bristow J."/>
            <person name="Eisen J.A."/>
            <person name="Markowitz V."/>
            <person name="Hugenholtz P."/>
            <person name="Klenk H.P."/>
            <person name="Kyrpides N.C."/>
        </authorList>
    </citation>
    <scope>NUCLEOTIDE SEQUENCE [LARGE SCALE GENOMIC DNA]</scope>
    <source>
        <strain evidence="2">ATCC 19995 / DSM 43183 / JCM 3096 / KCTC 9072 / NBRC 15933 / NCIMB 10081 / Henssen B9</strain>
    </source>
</reference>
<dbReference type="HOGENOM" id="CLU_2557171_0_0_11"/>
<name>D1ACW3_THECD</name>
<dbReference type="KEGG" id="tcu:Tcur_1879"/>
<protein>
    <submittedName>
        <fullName evidence="1">Uncharacterized protein</fullName>
    </submittedName>
</protein>
<organism evidence="1 2">
    <name type="scientific">Thermomonospora curvata (strain ATCC 19995 / DSM 43183 / JCM 3096 / KCTC 9072 / NBRC 15933 / NCIMB 10081 / Henssen B9)</name>
    <dbReference type="NCBI Taxonomy" id="471852"/>
    <lineage>
        <taxon>Bacteria</taxon>
        <taxon>Bacillati</taxon>
        <taxon>Actinomycetota</taxon>
        <taxon>Actinomycetes</taxon>
        <taxon>Streptosporangiales</taxon>
        <taxon>Thermomonosporaceae</taxon>
        <taxon>Thermomonospora</taxon>
    </lineage>
</organism>
<gene>
    <name evidence="1" type="ordered locus">Tcur_1879</name>
</gene>
<dbReference type="Proteomes" id="UP000001918">
    <property type="component" value="Chromosome"/>
</dbReference>
<evidence type="ECO:0000313" key="1">
    <source>
        <dbReference type="EMBL" id="ACY97452.1"/>
    </source>
</evidence>
<dbReference type="RefSeq" id="WP_012852236.1">
    <property type="nucleotide sequence ID" value="NC_013510.1"/>
</dbReference>